<protein>
    <submittedName>
        <fullName evidence="1">Uncharacterized protein</fullName>
    </submittedName>
</protein>
<organism evidence="1 2">
    <name type="scientific">Sulfurifustis variabilis</name>
    <dbReference type="NCBI Taxonomy" id="1675686"/>
    <lineage>
        <taxon>Bacteria</taxon>
        <taxon>Pseudomonadati</taxon>
        <taxon>Pseudomonadota</taxon>
        <taxon>Gammaproteobacteria</taxon>
        <taxon>Acidiferrobacterales</taxon>
        <taxon>Acidiferrobacteraceae</taxon>
        <taxon>Sulfurifustis</taxon>
    </lineage>
</organism>
<reference evidence="1 2" key="1">
    <citation type="submission" date="2015-08" db="EMBL/GenBank/DDBJ databases">
        <title>Complete genome sequence of Sulfurifustis variabilis.</title>
        <authorList>
            <person name="Miura A."/>
            <person name="Kojima H."/>
            <person name="Fukui M."/>
        </authorList>
    </citation>
    <scope>NUCLEOTIDE SEQUENCE [LARGE SCALE GENOMIC DNA]</scope>
    <source>
        <strain evidence="2">skN76</strain>
    </source>
</reference>
<name>A0A1B4V5K5_9GAMM</name>
<accession>A0A1B4V5K5</accession>
<dbReference type="RefSeq" id="WP_096461300.1">
    <property type="nucleotide sequence ID" value="NZ_AP014936.1"/>
</dbReference>
<sequence>MGARSIYEKICPACAGVVARAAERCPCGYGFGSEDADATQQSLDDEQLYETYLAARLDQGLEALELARAALRARPGDYGCAMRVMQHVHELQVLRRELEGQRAKLAVAPEAPARVGHRASPVPTDAFRAAQSERAEVVARRTAPGICSACGCPSAANGTRCTCGGPARSTPDIAADIARADSDSIDKP</sequence>
<dbReference type="KEGG" id="sva:SVA_2273"/>
<keyword evidence="2" id="KW-1185">Reference proteome</keyword>
<dbReference type="AlphaFoldDB" id="A0A1B4V5K5"/>
<evidence type="ECO:0000313" key="1">
    <source>
        <dbReference type="EMBL" id="BAU48823.1"/>
    </source>
</evidence>
<evidence type="ECO:0000313" key="2">
    <source>
        <dbReference type="Proteomes" id="UP000218899"/>
    </source>
</evidence>
<proteinExistence type="predicted"/>
<dbReference type="EMBL" id="AP014936">
    <property type="protein sequence ID" value="BAU48823.1"/>
    <property type="molecule type" value="Genomic_DNA"/>
</dbReference>
<dbReference type="Proteomes" id="UP000218899">
    <property type="component" value="Chromosome"/>
</dbReference>
<gene>
    <name evidence="1" type="ORF">SVA_2273</name>
</gene>